<keyword evidence="2" id="KW-1133">Transmembrane helix</keyword>
<proteinExistence type="predicted"/>
<dbReference type="InParanoid" id="A0A7F5RHQ5"/>
<dbReference type="OrthoDB" id="6250964at2759"/>
<evidence type="ECO:0000313" key="5">
    <source>
        <dbReference type="RefSeq" id="XP_025835516.1"/>
    </source>
</evidence>
<name>A0A7F5RHQ5_AGRPL</name>
<dbReference type="KEGG" id="apln:112906092"/>
<feature type="transmembrane region" description="Helical" evidence="2">
    <location>
        <begin position="288"/>
        <end position="313"/>
    </location>
</feature>
<feature type="region of interest" description="Disordered" evidence="1">
    <location>
        <begin position="242"/>
        <end position="276"/>
    </location>
</feature>
<feature type="transmembrane region" description="Helical" evidence="2">
    <location>
        <begin position="43"/>
        <end position="67"/>
    </location>
</feature>
<gene>
    <name evidence="5" type="primary">LOC112906092</name>
</gene>
<dbReference type="InterPro" id="IPR013783">
    <property type="entry name" value="Ig-like_fold"/>
</dbReference>
<dbReference type="InterPro" id="IPR003961">
    <property type="entry name" value="FN3_dom"/>
</dbReference>
<evidence type="ECO:0000259" key="3">
    <source>
        <dbReference type="PROSITE" id="PS50853"/>
    </source>
</evidence>
<keyword evidence="2" id="KW-0472">Membrane</keyword>
<feature type="region of interest" description="Disordered" evidence="1">
    <location>
        <begin position="79"/>
        <end position="101"/>
    </location>
</feature>
<feature type="compositionally biased region" description="Basic and acidic residues" evidence="1">
    <location>
        <begin position="1"/>
        <end position="20"/>
    </location>
</feature>
<organism evidence="4 5">
    <name type="scientific">Agrilus planipennis</name>
    <name type="common">Emerald ash borer</name>
    <name type="synonym">Agrilus marcopoli</name>
    <dbReference type="NCBI Taxonomy" id="224129"/>
    <lineage>
        <taxon>Eukaryota</taxon>
        <taxon>Metazoa</taxon>
        <taxon>Ecdysozoa</taxon>
        <taxon>Arthropoda</taxon>
        <taxon>Hexapoda</taxon>
        <taxon>Insecta</taxon>
        <taxon>Pterygota</taxon>
        <taxon>Neoptera</taxon>
        <taxon>Endopterygota</taxon>
        <taxon>Coleoptera</taxon>
        <taxon>Polyphaga</taxon>
        <taxon>Elateriformia</taxon>
        <taxon>Buprestoidea</taxon>
        <taxon>Buprestidae</taxon>
        <taxon>Agrilinae</taxon>
        <taxon>Agrilus</taxon>
    </lineage>
</organism>
<feature type="region of interest" description="Disordered" evidence="1">
    <location>
        <begin position="1"/>
        <end position="31"/>
    </location>
</feature>
<feature type="non-terminal residue" evidence="5">
    <location>
        <position position="1"/>
    </location>
</feature>
<feature type="non-terminal residue" evidence="5">
    <location>
        <position position="373"/>
    </location>
</feature>
<dbReference type="PROSITE" id="PS50853">
    <property type="entry name" value="FN3"/>
    <property type="match status" value="1"/>
</dbReference>
<dbReference type="InterPro" id="IPR036116">
    <property type="entry name" value="FN3_sf"/>
</dbReference>
<dbReference type="SMART" id="SM00060">
    <property type="entry name" value="FN3"/>
    <property type="match status" value="1"/>
</dbReference>
<feature type="region of interest" description="Disordered" evidence="1">
    <location>
        <begin position="324"/>
        <end position="346"/>
    </location>
</feature>
<protein>
    <submittedName>
        <fullName evidence="5">Uncharacterized protein LOC112906092</fullName>
    </submittedName>
</protein>
<dbReference type="AlphaFoldDB" id="A0A7F5RHQ5"/>
<dbReference type="PANTHER" id="PTHR23278">
    <property type="entry name" value="SIDESTEP PROTEIN"/>
    <property type="match status" value="1"/>
</dbReference>
<feature type="domain" description="Fibronectin type-III" evidence="3">
    <location>
        <begin position="133"/>
        <end position="240"/>
    </location>
</feature>
<dbReference type="CDD" id="cd00063">
    <property type="entry name" value="FN3"/>
    <property type="match status" value="1"/>
</dbReference>
<evidence type="ECO:0000256" key="2">
    <source>
        <dbReference type="SAM" id="Phobius"/>
    </source>
</evidence>
<dbReference type="PANTHER" id="PTHR23278:SF19">
    <property type="entry name" value="OBSCURIN"/>
    <property type="match status" value="1"/>
</dbReference>
<reference evidence="5" key="1">
    <citation type="submission" date="2025-08" db="UniProtKB">
        <authorList>
            <consortium name="RefSeq"/>
        </authorList>
    </citation>
    <scope>IDENTIFICATION</scope>
    <source>
        <tissue evidence="5">Entire body</tissue>
    </source>
</reference>
<dbReference type="Gene3D" id="2.60.40.10">
    <property type="entry name" value="Immunoglobulins"/>
    <property type="match status" value="1"/>
</dbReference>
<dbReference type="SUPFAM" id="SSF49265">
    <property type="entry name" value="Fibronectin type III"/>
    <property type="match status" value="1"/>
</dbReference>
<evidence type="ECO:0000256" key="1">
    <source>
        <dbReference type="SAM" id="MobiDB-lite"/>
    </source>
</evidence>
<dbReference type="GeneID" id="112906092"/>
<keyword evidence="4" id="KW-1185">Reference proteome</keyword>
<dbReference type="Proteomes" id="UP000192223">
    <property type="component" value="Unplaced"/>
</dbReference>
<evidence type="ECO:0000313" key="4">
    <source>
        <dbReference type="Proteomes" id="UP000192223"/>
    </source>
</evidence>
<sequence length="373" mass="41520">HQSGKENERKTIYGPEHDGGLENFSPSPADGGAAISPRQNLNLVLIALAAAAVFLIICIVVAASVLACRRRPDPIGLHVRRRRRRSDKNSDGSDAGFNEGFHRRSSQYRVSMYEQEMEMEPTDSRRNTHRPMPPRNCVLRNTSWHTAEVSCTANEDGGLPQTFVLEVRNSPEYSEPTSVTTLSDQGENSPPLFRVLGQSPVFSLHSLEPDKKYNILVYAENAVGKSDPPVFIPNVQIQQYYSNNPHQSGKENERKTIYGPEHDGGLENFSPSPADGGAAISPRQNLNLVLIALAAAAVFLIICIVVAASVLACRRRPDPIGLHVRRRRRRSDKNSDGSDAGFNEGFHRRSSQYRVSMYEQEMEMEPTDSRRNT</sequence>
<dbReference type="RefSeq" id="XP_025835516.1">
    <property type="nucleotide sequence ID" value="XM_025979731.1"/>
</dbReference>
<accession>A0A7F5RHQ5</accession>
<keyword evidence="2" id="KW-0812">Transmembrane</keyword>
<feature type="compositionally biased region" description="Basic and acidic residues" evidence="1">
    <location>
        <begin position="248"/>
        <end position="265"/>
    </location>
</feature>